<gene>
    <name evidence="4" type="ORF">EHYA_02427</name>
</gene>
<protein>
    <submittedName>
        <fullName evidence="4">Class F sortase</fullName>
    </submittedName>
</protein>
<dbReference type="NCBIfam" id="NF033748">
    <property type="entry name" value="class_F_sortase"/>
    <property type="match status" value="1"/>
</dbReference>
<dbReference type="EMBL" id="BIFH01000016">
    <property type="protein sequence ID" value="GCD94758.1"/>
    <property type="molecule type" value="Genomic_DNA"/>
</dbReference>
<dbReference type="RefSeq" id="WP_126636907.1">
    <property type="nucleotide sequence ID" value="NZ_BIFH01000016.1"/>
</dbReference>
<evidence type="ECO:0000256" key="3">
    <source>
        <dbReference type="SAM" id="Phobius"/>
    </source>
</evidence>
<proteinExistence type="predicted"/>
<evidence type="ECO:0000256" key="1">
    <source>
        <dbReference type="ARBA" id="ARBA00022801"/>
    </source>
</evidence>
<feature type="compositionally biased region" description="Low complexity" evidence="2">
    <location>
        <begin position="71"/>
        <end position="93"/>
    </location>
</feature>
<evidence type="ECO:0000313" key="5">
    <source>
        <dbReference type="Proteomes" id="UP000286931"/>
    </source>
</evidence>
<feature type="region of interest" description="Disordered" evidence="2">
    <location>
        <begin position="52"/>
        <end position="93"/>
    </location>
</feature>
<dbReference type="Gene3D" id="2.40.260.10">
    <property type="entry name" value="Sortase"/>
    <property type="match status" value="1"/>
</dbReference>
<dbReference type="Pfam" id="PF04203">
    <property type="entry name" value="Sortase"/>
    <property type="match status" value="1"/>
</dbReference>
<dbReference type="AlphaFoldDB" id="A0A401YJL5"/>
<dbReference type="OrthoDB" id="525039at2"/>
<keyword evidence="3" id="KW-1133">Transmembrane helix</keyword>
<sequence length="243" mass="24881">MTRSVPEAPEGAADRQHRRSGRRLVWAAATGALAICGTGLLYAGFDADRPPPRPPAAAAVPIPRADPGPGPVGATAGPAGAAEAPAPAPEATPMRASFPTRIRIPTLDISAPLARVGLDKDGGIDVPAQAERNLAGWYQGGVTPGQKGTASIAGHVDTAAGPAVFYPLGALPRGSRIEIDREDGSVAAFEVDGVEAFAKDTFPTARVFGDAARPELRLITCGGAYSKKNHYSGNVVVFAHLVP</sequence>
<dbReference type="InterPro" id="IPR005754">
    <property type="entry name" value="Sortase"/>
</dbReference>
<dbReference type="GO" id="GO:0016787">
    <property type="term" value="F:hydrolase activity"/>
    <property type="evidence" value="ECO:0007669"/>
    <property type="project" value="UniProtKB-KW"/>
</dbReference>
<comment type="caution">
    <text evidence="4">The sequence shown here is derived from an EMBL/GenBank/DDBJ whole genome shotgun (WGS) entry which is preliminary data.</text>
</comment>
<dbReference type="InterPro" id="IPR042001">
    <property type="entry name" value="Sortase_F"/>
</dbReference>
<dbReference type="CDD" id="cd05829">
    <property type="entry name" value="Sortase_F"/>
    <property type="match status" value="1"/>
</dbReference>
<keyword evidence="1" id="KW-0378">Hydrolase</keyword>
<reference evidence="4 5" key="1">
    <citation type="submission" date="2018-12" db="EMBL/GenBank/DDBJ databases">
        <title>Draft genome sequence of Embleya hyalina NBRC 13850T.</title>
        <authorList>
            <person name="Komaki H."/>
            <person name="Hosoyama A."/>
            <person name="Kimura A."/>
            <person name="Ichikawa N."/>
            <person name="Tamura T."/>
        </authorList>
    </citation>
    <scope>NUCLEOTIDE SEQUENCE [LARGE SCALE GENOMIC DNA]</scope>
    <source>
        <strain evidence="4 5">NBRC 13850</strain>
    </source>
</reference>
<feature type="region of interest" description="Disordered" evidence="2">
    <location>
        <begin position="1"/>
        <end position="21"/>
    </location>
</feature>
<name>A0A401YJL5_9ACTN</name>
<feature type="transmembrane region" description="Helical" evidence="3">
    <location>
        <begin position="24"/>
        <end position="45"/>
    </location>
</feature>
<evidence type="ECO:0000313" key="4">
    <source>
        <dbReference type="EMBL" id="GCD94758.1"/>
    </source>
</evidence>
<accession>A0A401YJL5</accession>
<organism evidence="4 5">
    <name type="scientific">Embleya hyalina</name>
    <dbReference type="NCBI Taxonomy" id="516124"/>
    <lineage>
        <taxon>Bacteria</taxon>
        <taxon>Bacillati</taxon>
        <taxon>Actinomycetota</taxon>
        <taxon>Actinomycetes</taxon>
        <taxon>Kitasatosporales</taxon>
        <taxon>Streptomycetaceae</taxon>
        <taxon>Embleya</taxon>
    </lineage>
</organism>
<dbReference type="InterPro" id="IPR023365">
    <property type="entry name" value="Sortase_dom-sf"/>
</dbReference>
<dbReference type="SUPFAM" id="SSF63817">
    <property type="entry name" value="Sortase"/>
    <property type="match status" value="1"/>
</dbReference>
<keyword evidence="3" id="KW-0812">Transmembrane</keyword>
<keyword evidence="3" id="KW-0472">Membrane</keyword>
<keyword evidence="5" id="KW-1185">Reference proteome</keyword>
<evidence type="ECO:0000256" key="2">
    <source>
        <dbReference type="SAM" id="MobiDB-lite"/>
    </source>
</evidence>
<dbReference type="Proteomes" id="UP000286931">
    <property type="component" value="Unassembled WGS sequence"/>
</dbReference>